<protein>
    <submittedName>
        <fullName evidence="2">Uncharacterized protein</fullName>
    </submittedName>
</protein>
<dbReference type="AlphaFoldDB" id="A0A1V4EXC0"/>
<evidence type="ECO:0000256" key="1">
    <source>
        <dbReference type="SAM" id="MobiDB-lite"/>
    </source>
</evidence>
<gene>
    <name evidence="2" type="ORF">B2M26_00835</name>
</gene>
<keyword evidence="3" id="KW-1185">Reference proteome</keyword>
<feature type="region of interest" description="Disordered" evidence="1">
    <location>
        <begin position="27"/>
        <end position="123"/>
    </location>
</feature>
<evidence type="ECO:0000313" key="2">
    <source>
        <dbReference type="EMBL" id="OPG17541.1"/>
    </source>
</evidence>
<organism evidence="2 3">
    <name type="scientific">Ferroacidibacillus organovorans</name>
    <dbReference type="NCBI Taxonomy" id="1765683"/>
    <lineage>
        <taxon>Bacteria</taxon>
        <taxon>Bacillati</taxon>
        <taxon>Bacillota</taxon>
        <taxon>Bacilli</taxon>
        <taxon>Bacillales</taxon>
        <taxon>Alicyclobacillaceae</taxon>
        <taxon>Ferroacidibacillus</taxon>
    </lineage>
</organism>
<proteinExistence type="predicted"/>
<comment type="caution">
    <text evidence="2">The sequence shown here is derived from an EMBL/GenBank/DDBJ whole genome shotgun (WGS) entry which is preliminary data.</text>
</comment>
<dbReference type="Proteomes" id="UP000190229">
    <property type="component" value="Unassembled WGS sequence"/>
</dbReference>
<evidence type="ECO:0000313" key="3">
    <source>
        <dbReference type="Proteomes" id="UP000190229"/>
    </source>
</evidence>
<dbReference type="EMBL" id="MWPS01000002">
    <property type="protein sequence ID" value="OPG17541.1"/>
    <property type="molecule type" value="Genomic_DNA"/>
</dbReference>
<feature type="compositionally biased region" description="Low complexity" evidence="1">
    <location>
        <begin position="41"/>
        <end position="123"/>
    </location>
</feature>
<dbReference type="RefSeq" id="WP_079289688.1">
    <property type="nucleotide sequence ID" value="NZ_MWPS01000002.1"/>
</dbReference>
<accession>A0A1V4EXC0</accession>
<dbReference type="PROSITE" id="PS51257">
    <property type="entry name" value="PROKAR_LIPOPROTEIN"/>
    <property type="match status" value="1"/>
</dbReference>
<name>A0A1V4EXC0_9BACL</name>
<sequence>MASWKNLTPWFVIGATVVTLTGCGSQNSAGGIPSSQPLPPSTSHSTTPSTGTTLPQGGAPTTGSTSPSSTTTTSGTTAGTSVTTGTTTTTGTIASGQPSGSTVPGTSGSSVGTGTVAGSSTSGTTLTTMQVGAGSSNPFVPVSSQISDIYVPANWVLHTDSLGEGGNIYRLINSAQPAEHLVEVVQSSARDLAGFMSQISQGANAHYVIPQQVIEYAIPNPNLPYEDRGIVANLSNGGSIRLDVYLPSNEQAVAQKIIASFIKPLT</sequence>
<reference evidence="2 3" key="1">
    <citation type="submission" date="2017-02" db="EMBL/GenBank/DDBJ databases">
        <title>Draft genome of Acidibacillus ferrooxidans Huett2.</title>
        <authorList>
            <person name="Schopf S."/>
        </authorList>
    </citation>
    <scope>NUCLEOTIDE SEQUENCE [LARGE SCALE GENOMIC DNA]</scope>
    <source>
        <strain evidence="2 3">Huett2</strain>
    </source>
</reference>